<feature type="region of interest" description="Disordered" evidence="15">
    <location>
        <begin position="799"/>
        <end position="1260"/>
    </location>
</feature>
<feature type="compositionally biased region" description="Pro residues" evidence="15">
    <location>
        <begin position="834"/>
        <end position="843"/>
    </location>
</feature>
<comment type="caution">
    <text evidence="17">The sequence shown here is derived from an EMBL/GenBank/DDBJ whole genome shotgun (WGS) entry which is preliminary data.</text>
</comment>
<dbReference type="AlphaFoldDB" id="A0AAQ4EH52"/>
<evidence type="ECO:0000256" key="8">
    <source>
        <dbReference type="ARBA" id="ARBA00022847"/>
    </source>
</evidence>
<evidence type="ECO:0000256" key="4">
    <source>
        <dbReference type="ARBA" id="ARBA00022475"/>
    </source>
</evidence>
<feature type="binding site" evidence="14">
    <location>
        <position position="7"/>
    </location>
    <ligand>
        <name>Na(+)</name>
        <dbReference type="ChEBI" id="CHEBI:29101"/>
        <label>1</label>
    </ligand>
</feature>
<keyword evidence="13" id="KW-0325">Glycoprotein</keyword>
<name>A0AAQ4EH52_AMBAM</name>
<keyword evidence="11 16" id="KW-0472">Membrane</keyword>
<dbReference type="GO" id="GO:0042734">
    <property type="term" value="C:presynaptic membrane"/>
    <property type="evidence" value="ECO:0007669"/>
    <property type="project" value="TreeGrafter"/>
</dbReference>
<feature type="transmembrane region" description="Helical" evidence="16">
    <location>
        <begin position="202"/>
        <end position="221"/>
    </location>
</feature>
<evidence type="ECO:0000256" key="16">
    <source>
        <dbReference type="SAM" id="Phobius"/>
    </source>
</evidence>
<evidence type="ECO:0000256" key="11">
    <source>
        <dbReference type="ARBA" id="ARBA00023136"/>
    </source>
</evidence>
<protein>
    <submittedName>
        <fullName evidence="17">Uncharacterized protein</fullName>
    </submittedName>
</protein>
<evidence type="ECO:0000256" key="9">
    <source>
        <dbReference type="ARBA" id="ARBA00022989"/>
    </source>
</evidence>
<sequence length="1260" mass="134872">MTAGGSNASQFPMMVIVYGGAPFLVAYLTFLGVVAFPILRLESNLAQFAGDGNRGIFSTVPLFIGVGYSVTAYAVVHAVADTVQLSDALSLLLSWTRSFDWHHDCPGGWIARNLTCYTIRRRGSIPCVVARGRLVDSFRPYSLSEGVPVVSGDEALLVSVQTYKVGVEDCIPRLMDIAPPYAFRRQPIWDASTHGESREEPLYVVAAIWAVVFATAHRGILRIKTVSYVLITLHMTSTLLLLVRASTLAGAVQGLHVLLQPNWTYITDLEMWSHALYVSLESVGVTGTIYLGVERLNCFKNRIQEDVMFVLVADTASKGIGTVVSFLFLGHLSDSTGISVHMLVNADYNLVVSITPQAVSLVPYPEFWSRIHSLWVVSMMMPKFLIVPDIIIEVLSVSFPPMLVRRKATHFYICLFLFLASVAVGVPDGAKMVSILSYHQNNFRFLFLVLEVVVILHVYGVKRLGIDSRLMTNEEPGFFVKLCWTSLTPAILVALLWVKLMPGPVPGRRSYPLLLTALITWLEMVELSFVLVYAAVFMLWTDMGLRDCLVPLPTWVPDSWELAMLYRQQLVAEDPCLASDVDRRGPTARPVPLPRKRRLSESHSSSDVLGTHLVLTSEAMISPSTSDWRYDSSDDVNGQPPVKWRSPERVVRESGTFHKSLRLSAVRRAAKVKAAPKPPRAVLPSKAVLPSVAARSSPPPLPRHDNARAAAAESKSPGSPVEAPDYALHIIGDLFRELEHPAYSALRRRPEKARTDLAESRQQLPGQPSSRVAPPAEGKAMGPSFAAAAEHVLRQGSPILRADKRAPSEEPVGKEAVAKSTASDAALAGHPLPEGQPLPPPLPTKEAARPGQPGLPTPVERRAASRGSLEAGAAHRYQGERPQHDLPRRQSGKSTAHKAKTLRSPRDFAVSPRRPSLPPDAGGKNRPPDAAFPAPSQKGLPESASKRLEGTESLASPPDGAGAVSPKAPGKKTSSHSVSRPSPPKASAGRKTAGSRKKMSGTDDPVSPPAPEGTDKGQAAPAKTAVASDEPPLPPNQEVAPKKPRSPVRKTRRGTKPDGAVPDRRAHLQKAGHAKLSAARLSNAASSVVDAGSAPAVSLPEVAPKPKAKKSKGRKHSPKGKAHHHALPKAGGSKAQDNNAVAASPAGGSSKAPSAAPQHPRRSQRDSTSTDPAGKLAVARGVSASQPGGVQAGMPPSSAKQAPVTAKPHNAEGAKRVDGVAGSGRGSLKNDRVGMESSAPDGVPRKAESSSAVPDGRKQR</sequence>
<keyword evidence="5 16" id="KW-0812">Transmembrane</keyword>
<feature type="transmembrane region" description="Helical" evidence="16">
    <location>
        <begin position="60"/>
        <end position="80"/>
    </location>
</feature>
<feature type="transmembrane region" description="Helical" evidence="16">
    <location>
        <begin position="272"/>
        <end position="293"/>
    </location>
</feature>
<keyword evidence="4" id="KW-1003">Cell membrane</keyword>
<dbReference type="GO" id="GO:0046872">
    <property type="term" value="F:metal ion binding"/>
    <property type="evidence" value="ECO:0007669"/>
    <property type="project" value="UniProtKB-KW"/>
</dbReference>
<evidence type="ECO:0000256" key="15">
    <source>
        <dbReference type="SAM" id="MobiDB-lite"/>
    </source>
</evidence>
<gene>
    <name evidence="17" type="ORF">V5799_011423</name>
</gene>
<dbReference type="SUPFAM" id="SSF161070">
    <property type="entry name" value="SNF-like"/>
    <property type="match status" value="1"/>
</dbReference>
<feature type="transmembrane region" description="Helical" evidence="16">
    <location>
        <begin position="513"/>
        <end position="540"/>
    </location>
</feature>
<dbReference type="GO" id="GO:0006865">
    <property type="term" value="P:amino acid transport"/>
    <property type="evidence" value="ECO:0007669"/>
    <property type="project" value="TreeGrafter"/>
</dbReference>
<evidence type="ECO:0000256" key="14">
    <source>
        <dbReference type="PIRSR" id="PIRSR600175-1"/>
    </source>
</evidence>
<feature type="transmembrane region" description="Helical" evidence="16">
    <location>
        <begin position="228"/>
        <end position="252"/>
    </location>
</feature>
<accession>A0AAQ4EH52</accession>
<dbReference type="InterPro" id="IPR000175">
    <property type="entry name" value="Na/ntran_symport"/>
</dbReference>
<feature type="transmembrane region" description="Helical" evidence="16">
    <location>
        <begin position="442"/>
        <end position="459"/>
    </location>
</feature>
<feature type="compositionally biased region" description="Low complexity" evidence="15">
    <location>
        <begin position="1074"/>
        <end position="1087"/>
    </location>
</feature>
<feature type="transmembrane region" description="Helical" evidence="16">
    <location>
        <begin position="410"/>
        <end position="430"/>
    </location>
</feature>
<dbReference type="PANTHER" id="PTHR11616">
    <property type="entry name" value="SODIUM/CHLORIDE DEPENDENT TRANSPORTER"/>
    <property type="match status" value="1"/>
</dbReference>
<feature type="binding site" evidence="14">
    <location>
        <position position="282"/>
    </location>
    <ligand>
        <name>Na(+)</name>
        <dbReference type="ChEBI" id="CHEBI:29101"/>
        <label>1</label>
    </ligand>
</feature>
<dbReference type="EMBL" id="JARKHS020015892">
    <property type="protein sequence ID" value="KAK8774042.1"/>
    <property type="molecule type" value="Genomic_DNA"/>
</dbReference>
<evidence type="ECO:0000256" key="5">
    <source>
        <dbReference type="ARBA" id="ARBA00022692"/>
    </source>
</evidence>
<evidence type="ECO:0000256" key="2">
    <source>
        <dbReference type="ARBA" id="ARBA00006459"/>
    </source>
</evidence>
<evidence type="ECO:0000256" key="1">
    <source>
        <dbReference type="ARBA" id="ARBA00004651"/>
    </source>
</evidence>
<dbReference type="PROSITE" id="PS50267">
    <property type="entry name" value="NA_NEUROTRAN_SYMP_3"/>
    <property type="match status" value="1"/>
</dbReference>
<dbReference type="GO" id="GO:0051583">
    <property type="term" value="P:dopamine uptake involved in synaptic transmission"/>
    <property type="evidence" value="ECO:0007669"/>
    <property type="project" value="TreeGrafter"/>
</dbReference>
<evidence type="ECO:0000256" key="3">
    <source>
        <dbReference type="ARBA" id="ARBA00022448"/>
    </source>
</evidence>
<comment type="subcellular location">
    <subcellularLocation>
        <location evidence="1">Cell membrane</location>
        <topology evidence="1">Multi-pass membrane protein</topology>
    </subcellularLocation>
</comment>
<feature type="compositionally biased region" description="Basic and acidic residues" evidence="15">
    <location>
        <begin position="801"/>
        <end position="817"/>
    </location>
</feature>
<evidence type="ECO:0000256" key="10">
    <source>
        <dbReference type="ARBA" id="ARBA00023053"/>
    </source>
</evidence>
<keyword evidence="9 16" id="KW-1133">Transmembrane helix</keyword>
<keyword evidence="18" id="KW-1185">Reference proteome</keyword>
<feature type="region of interest" description="Disordered" evidence="15">
    <location>
        <begin position="672"/>
        <end position="723"/>
    </location>
</feature>
<dbReference type="Proteomes" id="UP001321473">
    <property type="component" value="Unassembled WGS sequence"/>
</dbReference>
<keyword evidence="6 14" id="KW-0479">Metal-binding</keyword>
<feature type="compositionally biased region" description="Basic and acidic residues" evidence="15">
    <location>
        <begin position="1209"/>
        <end position="1218"/>
    </location>
</feature>
<dbReference type="PRINTS" id="PR00176">
    <property type="entry name" value="NANEUSMPORT"/>
</dbReference>
<feature type="compositionally biased region" description="Basic residues" evidence="15">
    <location>
        <begin position="1042"/>
        <end position="1054"/>
    </location>
</feature>
<dbReference type="GO" id="GO:0005330">
    <property type="term" value="F:dopamine:sodium symporter activity"/>
    <property type="evidence" value="ECO:0007669"/>
    <property type="project" value="TreeGrafter"/>
</dbReference>
<dbReference type="GO" id="GO:0032809">
    <property type="term" value="C:neuronal cell body membrane"/>
    <property type="evidence" value="ECO:0007669"/>
    <property type="project" value="TreeGrafter"/>
</dbReference>
<evidence type="ECO:0000256" key="12">
    <source>
        <dbReference type="ARBA" id="ARBA00023157"/>
    </source>
</evidence>
<feature type="region of interest" description="Disordered" evidence="15">
    <location>
        <begin position="581"/>
        <end position="604"/>
    </location>
</feature>
<dbReference type="InterPro" id="IPR037272">
    <property type="entry name" value="SNS_sf"/>
</dbReference>
<feature type="compositionally biased region" description="Polar residues" evidence="15">
    <location>
        <begin position="760"/>
        <end position="770"/>
    </location>
</feature>
<feature type="transmembrane region" description="Helical" evidence="16">
    <location>
        <begin position="15"/>
        <end position="39"/>
    </location>
</feature>
<evidence type="ECO:0000313" key="17">
    <source>
        <dbReference type="EMBL" id="KAK8774042.1"/>
    </source>
</evidence>
<proteinExistence type="inferred from homology"/>
<keyword evidence="3" id="KW-0813">Transport</keyword>
<organism evidence="17 18">
    <name type="scientific">Amblyomma americanum</name>
    <name type="common">Lone star tick</name>
    <dbReference type="NCBI Taxonomy" id="6943"/>
    <lineage>
        <taxon>Eukaryota</taxon>
        <taxon>Metazoa</taxon>
        <taxon>Ecdysozoa</taxon>
        <taxon>Arthropoda</taxon>
        <taxon>Chelicerata</taxon>
        <taxon>Arachnida</taxon>
        <taxon>Acari</taxon>
        <taxon>Parasitiformes</taxon>
        <taxon>Ixodida</taxon>
        <taxon>Ixodoidea</taxon>
        <taxon>Ixodidae</taxon>
        <taxon>Amblyomminae</taxon>
        <taxon>Amblyomma</taxon>
    </lineage>
</organism>
<dbReference type="GO" id="GO:0015874">
    <property type="term" value="P:norepinephrine transport"/>
    <property type="evidence" value="ECO:0007669"/>
    <property type="project" value="TreeGrafter"/>
</dbReference>
<evidence type="ECO:0000256" key="7">
    <source>
        <dbReference type="ARBA" id="ARBA00022775"/>
    </source>
</evidence>
<evidence type="ECO:0000256" key="13">
    <source>
        <dbReference type="ARBA" id="ARBA00023180"/>
    </source>
</evidence>
<reference evidence="17 18" key="1">
    <citation type="journal article" date="2023" name="Arcadia Sci">
        <title>De novo assembly of a long-read Amblyomma americanum tick genome.</title>
        <authorList>
            <person name="Chou S."/>
            <person name="Poskanzer K.E."/>
            <person name="Rollins M."/>
            <person name="Thuy-Boun P.S."/>
        </authorList>
    </citation>
    <scope>NUCLEOTIDE SEQUENCE [LARGE SCALE GENOMIC DNA]</scope>
    <source>
        <strain evidence="17">F_SG_1</strain>
        <tissue evidence="17">Salivary glands</tissue>
    </source>
</reference>
<keyword evidence="8" id="KW-0769">Symport</keyword>
<dbReference type="GO" id="GO:0030424">
    <property type="term" value="C:axon"/>
    <property type="evidence" value="ECO:0007669"/>
    <property type="project" value="TreeGrafter"/>
</dbReference>
<keyword evidence="10 14" id="KW-0915">Sodium</keyword>
<keyword evidence="12" id="KW-1015">Disulfide bond</keyword>
<evidence type="ECO:0000256" key="6">
    <source>
        <dbReference type="ARBA" id="ARBA00022723"/>
    </source>
</evidence>
<feature type="compositionally biased region" description="Basic and acidic residues" evidence="15">
    <location>
        <begin position="877"/>
        <end position="888"/>
    </location>
</feature>
<feature type="transmembrane region" description="Helical" evidence="16">
    <location>
        <begin position="479"/>
        <end position="501"/>
    </location>
</feature>
<feature type="region of interest" description="Disordered" evidence="15">
    <location>
        <begin position="747"/>
        <end position="782"/>
    </location>
</feature>
<dbReference type="Pfam" id="PF00209">
    <property type="entry name" value="SNF"/>
    <property type="match status" value="2"/>
</dbReference>
<keyword evidence="7" id="KW-0532">Neurotransmitter transport</keyword>
<evidence type="ECO:0000313" key="18">
    <source>
        <dbReference type="Proteomes" id="UP001321473"/>
    </source>
</evidence>
<feature type="compositionally biased region" description="Basic residues" evidence="15">
    <location>
        <begin position="1106"/>
        <end position="1127"/>
    </location>
</feature>
<dbReference type="PANTHER" id="PTHR11616:SF320">
    <property type="entry name" value="SODIUM-DEPENDENT NORADRENALINE TRANSPORTER"/>
    <property type="match status" value="1"/>
</dbReference>
<feature type="compositionally biased region" description="Low complexity" evidence="15">
    <location>
        <begin position="1140"/>
        <end position="1157"/>
    </location>
</feature>
<feature type="region of interest" description="Disordered" evidence="15">
    <location>
        <begin position="626"/>
        <end position="649"/>
    </location>
</feature>
<comment type="similarity">
    <text evidence="2">Belongs to the sodium:neurotransmitter symporter (SNF) (TC 2.A.22) family.</text>
</comment>